<evidence type="ECO:0000256" key="1">
    <source>
        <dbReference type="SAM" id="Phobius"/>
    </source>
</evidence>
<keyword evidence="1" id="KW-1133">Transmembrane helix</keyword>
<evidence type="ECO:0000313" key="3">
    <source>
        <dbReference type="Proteomes" id="UP000193355"/>
    </source>
</evidence>
<dbReference type="AlphaFoldDB" id="A0A1X7K2X2"/>
<feature type="transmembrane region" description="Helical" evidence="1">
    <location>
        <begin position="663"/>
        <end position="682"/>
    </location>
</feature>
<gene>
    <name evidence="2" type="ORF">SAMN06275492_12016</name>
</gene>
<sequence length="704" mass="79759">MFFRTITRGFYISLITLLWVSSSYATSLDISVPEGDQLSRMLYEVEIAGKSAEREIGKLPSLINEERLKIAEEMDLWAESELKALVEDHHRKVWQALEDTHLPDDLSTMAVWWEQLKAGVMAKEDLEQTVQVFLSRADRRVAQVSEPFQANMLRSLENRSQALLLQSMEEIRRPFLEVIRTNLPIYNHIPLPPVSGSVVSKMVAEKRGDLGRLSSAAVLGLGAILALMGSRIMKKLMAKVMVKVGGKVVSKVVPIIGWILLALEGFQMAQAKATLEEELRKAFFLEYKSSVTVQSIWFDSPDGNSPSLRQEMNRNVESMLSDWQRICHNEATNMIQSAQVLASSEKFRENVSRELDKGTNFQALSDRMKILWEVFGTLVADQSMEFFEAALLEAPDRGELRTLARSKGAKFVYLYGKYGKDYLEAVHKIGLENYLSADWSSTDLDWVLLNRRLSYLPDLKGNRTAAKGLWILVSNDAPVEGFSPASLSRIAAKEDLFLMLWRILAPDVQKVESFFRNDGVMEKVRFSMDKYPSVAPEFILSLGVEFWSTWSDRDIGSLLEIGEYRLKSGLSGKDIVVSLEDRASLIEVYQKAGEDGLELWHIYVVKGSGEIGRSEALNGVALLAKGYPLKDLKEKDGLHFALWCERIPFIGRYVFLMLKGLGWIPRFIILLGLPIGIGLYLWNRIRYLKRPPAVKVVEVEKKEK</sequence>
<dbReference type="RefSeq" id="WP_085544880.1">
    <property type="nucleotide sequence ID" value="NZ_FXBB01000020.1"/>
</dbReference>
<keyword evidence="3" id="KW-1185">Reference proteome</keyword>
<evidence type="ECO:0000313" key="2">
    <source>
        <dbReference type="EMBL" id="SMG34927.1"/>
    </source>
</evidence>
<protein>
    <submittedName>
        <fullName evidence="2">Uncharacterized protein</fullName>
    </submittedName>
</protein>
<dbReference type="EMBL" id="FXBB01000020">
    <property type="protein sequence ID" value="SMG34927.1"/>
    <property type="molecule type" value="Genomic_DNA"/>
</dbReference>
<keyword evidence="1" id="KW-0472">Membrane</keyword>
<reference evidence="3" key="1">
    <citation type="submission" date="2017-04" db="EMBL/GenBank/DDBJ databases">
        <authorList>
            <person name="Varghese N."/>
            <person name="Submissions S."/>
        </authorList>
    </citation>
    <scope>NUCLEOTIDE SEQUENCE [LARGE SCALE GENOMIC DNA]</scope>
    <source>
        <strain evidence="3">USBA 82</strain>
    </source>
</reference>
<accession>A0A1X7K2X2</accession>
<dbReference type="Proteomes" id="UP000193355">
    <property type="component" value="Unassembled WGS sequence"/>
</dbReference>
<proteinExistence type="predicted"/>
<organism evidence="2 3">
    <name type="scientific">Dethiosulfovibrio salsuginis</name>
    <dbReference type="NCBI Taxonomy" id="561720"/>
    <lineage>
        <taxon>Bacteria</taxon>
        <taxon>Thermotogati</taxon>
        <taxon>Synergistota</taxon>
        <taxon>Synergistia</taxon>
        <taxon>Synergistales</taxon>
        <taxon>Dethiosulfovibrionaceae</taxon>
        <taxon>Dethiosulfovibrio</taxon>
    </lineage>
</organism>
<name>A0A1X7K2X2_9BACT</name>
<keyword evidence="1" id="KW-0812">Transmembrane</keyword>